<accession>A0A0F9IZ56</accession>
<dbReference type="EMBL" id="LAZR01019511">
    <property type="protein sequence ID" value="KKL92277.1"/>
    <property type="molecule type" value="Genomic_DNA"/>
</dbReference>
<name>A0A0F9IZ56_9ZZZZ</name>
<sequence>MPLAVAQYSYKLNGVEIGPHLRLLDLHIRAGELVSVKMELFVDELLVDVDGVMAEIKEAIRKEEDDT</sequence>
<comment type="caution">
    <text evidence="1">The sequence shown here is derived from an EMBL/GenBank/DDBJ whole genome shotgun (WGS) entry which is preliminary data.</text>
</comment>
<organism evidence="1">
    <name type="scientific">marine sediment metagenome</name>
    <dbReference type="NCBI Taxonomy" id="412755"/>
    <lineage>
        <taxon>unclassified sequences</taxon>
        <taxon>metagenomes</taxon>
        <taxon>ecological metagenomes</taxon>
    </lineage>
</organism>
<evidence type="ECO:0000313" key="1">
    <source>
        <dbReference type="EMBL" id="KKL92277.1"/>
    </source>
</evidence>
<protein>
    <submittedName>
        <fullName evidence="1">Uncharacterized protein</fullName>
    </submittedName>
</protein>
<reference evidence="1" key="1">
    <citation type="journal article" date="2015" name="Nature">
        <title>Complex archaea that bridge the gap between prokaryotes and eukaryotes.</title>
        <authorList>
            <person name="Spang A."/>
            <person name="Saw J.H."/>
            <person name="Jorgensen S.L."/>
            <person name="Zaremba-Niedzwiedzka K."/>
            <person name="Martijn J."/>
            <person name="Lind A.E."/>
            <person name="van Eijk R."/>
            <person name="Schleper C."/>
            <person name="Guy L."/>
            <person name="Ettema T.J."/>
        </authorList>
    </citation>
    <scope>NUCLEOTIDE SEQUENCE</scope>
</reference>
<dbReference type="AlphaFoldDB" id="A0A0F9IZ56"/>
<proteinExistence type="predicted"/>
<gene>
    <name evidence="1" type="ORF">LCGC14_1886330</name>
</gene>